<dbReference type="InterPro" id="IPR050905">
    <property type="entry name" value="Plant_NBS-LRR"/>
</dbReference>
<organism evidence="11 12">
    <name type="scientific">Rhododendron griersonianum</name>
    <dbReference type="NCBI Taxonomy" id="479676"/>
    <lineage>
        <taxon>Eukaryota</taxon>
        <taxon>Viridiplantae</taxon>
        <taxon>Streptophyta</taxon>
        <taxon>Embryophyta</taxon>
        <taxon>Tracheophyta</taxon>
        <taxon>Spermatophyta</taxon>
        <taxon>Magnoliopsida</taxon>
        <taxon>eudicotyledons</taxon>
        <taxon>Gunneridae</taxon>
        <taxon>Pentapetalae</taxon>
        <taxon>asterids</taxon>
        <taxon>Ericales</taxon>
        <taxon>Ericaceae</taxon>
        <taxon>Ericoideae</taxon>
        <taxon>Rhodoreae</taxon>
        <taxon>Rhododendron</taxon>
    </lineage>
</organism>
<comment type="caution">
    <text evidence="11">The sequence shown here is derived from an EMBL/GenBank/DDBJ whole genome shotgun (WGS) entry which is preliminary data.</text>
</comment>
<feature type="domain" description="Disease resistance protein At4g27190-like leucine-rich repeats" evidence="9">
    <location>
        <begin position="902"/>
        <end position="1048"/>
    </location>
</feature>
<dbReference type="SUPFAM" id="SSF50978">
    <property type="entry name" value="WD40 repeat-like"/>
    <property type="match status" value="1"/>
</dbReference>
<dbReference type="PANTHER" id="PTHR33463">
    <property type="entry name" value="NB-ARC DOMAIN-CONTAINING PROTEIN-RELATED"/>
    <property type="match status" value="1"/>
</dbReference>
<dbReference type="InterPro" id="IPR015943">
    <property type="entry name" value="WD40/YVTN_repeat-like_dom_sf"/>
</dbReference>
<dbReference type="PRINTS" id="PR00364">
    <property type="entry name" value="DISEASERSIST"/>
</dbReference>
<dbReference type="InterPro" id="IPR057135">
    <property type="entry name" value="At4g27190-like_LRR"/>
</dbReference>
<evidence type="ECO:0000256" key="6">
    <source>
        <dbReference type="PROSITE-ProRule" id="PRU00221"/>
    </source>
</evidence>
<dbReference type="GO" id="GO:0005829">
    <property type="term" value="C:cytosol"/>
    <property type="evidence" value="ECO:0007669"/>
    <property type="project" value="UniProtKB-ARBA"/>
</dbReference>
<keyword evidence="3" id="KW-0677">Repeat</keyword>
<dbReference type="InterPro" id="IPR027417">
    <property type="entry name" value="P-loop_NTPase"/>
</dbReference>
<dbReference type="SUPFAM" id="SSF52058">
    <property type="entry name" value="L domain-like"/>
    <property type="match status" value="1"/>
</dbReference>
<dbReference type="InterPro" id="IPR036322">
    <property type="entry name" value="WD40_repeat_dom_sf"/>
</dbReference>
<dbReference type="PROSITE" id="PS50294">
    <property type="entry name" value="WD_REPEATS_REGION"/>
    <property type="match status" value="1"/>
</dbReference>
<feature type="domain" description="Disease resistance protein At4g27190-like leucine-rich repeats" evidence="9">
    <location>
        <begin position="1133"/>
        <end position="1228"/>
    </location>
</feature>
<evidence type="ECO:0000313" key="12">
    <source>
        <dbReference type="Proteomes" id="UP000823749"/>
    </source>
</evidence>
<dbReference type="Pfam" id="PF00931">
    <property type="entry name" value="NB-ARC"/>
    <property type="match status" value="1"/>
</dbReference>
<gene>
    <name evidence="11" type="ORF">RHGRI_006580</name>
</gene>
<evidence type="ECO:0000256" key="5">
    <source>
        <dbReference type="ARBA" id="ARBA00022840"/>
    </source>
</evidence>
<evidence type="ECO:0000256" key="1">
    <source>
        <dbReference type="ARBA" id="ARBA00008894"/>
    </source>
</evidence>
<evidence type="ECO:0000259" key="10">
    <source>
        <dbReference type="Pfam" id="PF23383"/>
    </source>
</evidence>
<protein>
    <recommendedName>
        <fullName evidence="13">AAA+ ATPase domain-containing protein</fullName>
    </recommendedName>
</protein>
<dbReference type="PROSITE" id="PS50082">
    <property type="entry name" value="WD_REPEATS_2"/>
    <property type="match status" value="1"/>
</dbReference>
<dbReference type="PANTHER" id="PTHR33463:SF198">
    <property type="entry name" value="RPP4C3"/>
    <property type="match status" value="1"/>
</dbReference>
<feature type="domain" description="NB-ARC" evidence="8">
    <location>
        <begin position="136"/>
        <end position="302"/>
    </location>
</feature>
<evidence type="ECO:0000256" key="2">
    <source>
        <dbReference type="ARBA" id="ARBA00022614"/>
    </source>
</evidence>
<keyword evidence="6" id="KW-0853">WD repeat</keyword>
<dbReference type="GO" id="GO:0005524">
    <property type="term" value="F:ATP binding"/>
    <property type="evidence" value="ECO:0007669"/>
    <property type="project" value="UniProtKB-KW"/>
</dbReference>
<dbReference type="InterPro" id="IPR002182">
    <property type="entry name" value="NB-ARC"/>
</dbReference>
<dbReference type="InterPro" id="IPR056154">
    <property type="entry name" value="Beta-prop_IFT140_1st"/>
</dbReference>
<feature type="compositionally biased region" description="Acidic residues" evidence="7">
    <location>
        <begin position="1815"/>
        <end position="1843"/>
    </location>
</feature>
<evidence type="ECO:0000256" key="7">
    <source>
        <dbReference type="SAM" id="MobiDB-lite"/>
    </source>
</evidence>
<dbReference type="Gene3D" id="1.10.10.10">
    <property type="entry name" value="Winged helix-like DNA-binding domain superfamily/Winged helix DNA-binding domain"/>
    <property type="match status" value="1"/>
</dbReference>
<dbReference type="InterPro" id="IPR032675">
    <property type="entry name" value="LRR_dom_sf"/>
</dbReference>
<keyword evidence="5" id="KW-0547">Nucleotide-binding</keyword>
<evidence type="ECO:0000313" key="11">
    <source>
        <dbReference type="EMBL" id="KAG5555991.1"/>
    </source>
</evidence>
<dbReference type="SMART" id="SM00320">
    <property type="entry name" value="WD40"/>
    <property type="match status" value="3"/>
</dbReference>
<keyword evidence="4" id="KW-0611">Plant defense</keyword>
<dbReference type="Gene3D" id="1.10.8.430">
    <property type="entry name" value="Helical domain of apoptotic protease-activating factors"/>
    <property type="match status" value="1"/>
</dbReference>
<feature type="domain" description="IFT140 first beta-propeller" evidence="10">
    <location>
        <begin position="1521"/>
        <end position="1626"/>
    </location>
</feature>
<keyword evidence="2" id="KW-0433">Leucine-rich repeat</keyword>
<feature type="region of interest" description="Disordered" evidence="7">
    <location>
        <begin position="1890"/>
        <end position="1945"/>
    </location>
</feature>
<sequence>MCCFNSNITELQTQLKELETTRQDVQMGVDENRRKVRVVGRTVEAWLTSANEVTTEVEGIIQDKDKVKEGCLNGWCPNLKLRYSLSRKAVKKTKVVVDLKAAGFPYTQTLPSYSPPPACLETITNRDFMGFESRRANMEEIIKALTDDRIKLIGICGLAGVGKTKMVQEVRKRAKEEKLFDEVAFVAVGQNPDITKVQNSIADNFGLNDLKTKDDATTRASLLRKRLLQDNKKILLILDDIWAEFDLEDQGIPLGGSHETFKIIYTSRFRRIWHDVPNKKEIPLELLSKDEAWQLFREKAGDSVDARALQPIAKQIVNECGRLPLALVLIGAALSKKSGRNTTTDIWKEMLDRLTRASKTPADEQLSKRLALSYEYLEDKQAKHLFLLCCLFQEDEDIRIEDLARYGLGLSLFDGINEMEKVRRRVLVLVDDLKSNYLLLDGKDDEFVKVHDVVRDMGLSIAIDKFALVSHGAISQWPKKATPEHYTAISVISDQIEELPEELTYRNLEFLMLRCQKLEKLLPNFFEGMGKLKVLELRGFCGILTLQSLRNLTSLSLEGFGGMLDNVSVMGDLQNLETLSFRDSGIEEVPKEIGKLIQLRLLDLRGTRSLTRIQPGVIAGLVDLEELYLWGSNYSYWEGEGMEGEVRNANLGEFESLLNLNTLEINIRSDVIIPKVPIFSKLKICRVVIADSDLSFYYIKNAYFHFLTRKFERVLLVSSTIPIPSDRGGIVYSLLSSSDGLSLAREGCNDLVRELLLRDMLKQLDLCLLPNLREICWGPVPAGSFEEITSIGVHDCERLENLFKLPIEGCLTRQEDVHVATNNIIMFPKLEVLSLYNLPRLVGFCRGIDQIDFPQLKRLFLKQLGGFNRLFDNNCNLASNSEQNDNVGFLSFFPRKVSLPNLEYLKVAELQNLERLGHVPLSVGSFSKLKEFSVCDCGKLLCVFPSQLVPMLRGLQELTVESCNSLEVVFELEGLESNEPNPEILSPLKFVKLLNLPKLNCISKSDPVGFKYIHTLEIHKCNSLSYVFAPTTTKNIPQLLRLKISSCEMLSRIVAEENALGESSVDEVEFPQLEILELLDLPNLVSFFPNVNVNTTTLAKSSDHLHNPMQPQPLFNEKVAFPGLNYLGLSGLETVSDLWCSEFPTTSSFSKLKTLYVRGFTNLRSTFHPSIVGGLANLSKLIIADCSKMEGVVYWEEEIEDGQGRKVEKTLFPLLRKLQLLSLPNLVSFFPNVNVNVNGNTTNLAKSTDHYHNPLQPQPLFNEKVNGRSQSMLYNTFHPSIVGDLANLSELVITDCSKMERVVYWEEEIEDGQGRKVEKTLFPLLKKLQLSNLPNLVSFFSNVNMNTTTLAKSNDHLYNPMQPQPLFNEKVAFPCLKYLGLSGLQNVSDLWGSELPTSSFSKLKNLQVTDPASLRNKVSIVWINDLNNTTQGLQEVAGLLYYTDDNGDGVIGLGSNGTMTMWGWEWEWDGEHHPTKEVPTKVLPSRSHLAMTNVIGVNLEEAVPCMALSKYYYGENIILACGGAVSLFNIETFKVLRTFMPPPPASTFLAFHPKDKKIIAIGMEDSTIRIYNLSERMVKSELKGHEKRITDLAFSTNLNILVSSAADAQLCIWRIDTWEHLKSVPLQLPADKACNGATRVQFHSDQIHLLVSNETQLATYDASKMDRIRQWVPQDVLPAQISFAVYSCDSKLVYTSFCDGNIGVFDADSLTLTCRIAPSIYLSPAVLSGSQTVYPRVVAAHTKRPNQFAIGLTNGVVVLMEPHESVGKWVFQLKRKRVTRTITSTVDNVTLNDRTTSSSNTSHHTPDQKWGNQWYEDEDEEEDKDVDEEDEDVDEEEDEEDQEEFHLVEEGDSSTSSAHILPEASGSESGLTLPALEEIDLDANLQVFRIGTYPQQPKPECYGRQPQRTNPKHNRRHPPRPLLQDQEGEINSVVRLDESEGGVVP</sequence>
<evidence type="ECO:0000259" key="9">
    <source>
        <dbReference type="Pfam" id="PF23247"/>
    </source>
</evidence>
<dbReference type="EMBL" id="JACTNZ010000003">
    <property type="protein sequence ID" value="KAG5555991.1"/>
    <property type="molecule type" value="Genomic_DNA"/>
</dbReference>
<dbReference type="Pfam" id="PF23247">
    <property type="entry name" value="LRR_RPS2"/>
    <property type="match status" value="3"/>
</dbReference>
<keyword evidence="5" id="KW-0067">ATP-binding</keyword>
<feature type="repeat" description="WD" evidence="6">
    <location>
        <begin position="1582"/>
        <end position="1623"/>
    </location>
</feature>
<name>A0AAV6KU85_9ERIC</name>
<dbReference type="Proteomes" id="UP000823749">
    <property type="component" value="Chromosome 3"/>
</dbReference>
<accession>A0AAV6KU85</accession>
<dbReference type="InterPro" id="IPR001680">
    <property type="entry name" value="WD40_rpt"/>
</dbReference>
<feature type="domain" description="Disease resistance protein At4g27190-like leucine-rich repeats" evidence="9">
    <location>
        <begin position="1275"/>
        <end position="1348"/>
    </location>
</feature>
<dbReference type="InterPro" id="IPR042197">
    <property type="entry name" value="Apaf_helical"/>
</dbReference>
<dbReference type="SUPFAM" id="SSF52047">
    <property type="entry name" value="RNI-like"/>
    <property type="match status" value="2"/>
</dbReference>
<dbReference type="Gene3D" id="3.80.10.10">
    <property type="entry name" value="Ribonuclease Inhibitor"/>
    <property type="match status" value="3"/>
</dbReference>
<reference evidence="11" key="1">
    <citation type="submission" date="2020-08" db="EMBL/GenBank/DDBJ databases">
        <title>Plant Genome Project.</title>
        <authorList>
            <person name="Zhang R.-G."/>
        </authorList>
    </citation>
    <scope>NUCLEOTIDE SEQUENCE</scope>
    <source>
        <strain evidence="11">WSP0</strain>
        <tissue evidence="11">Leaf</tissue>
    </source>
</reference>
<dbReference type="GO" id="GO:0043531">
    <property type="term" value="F:ADP binding"/>
    <property type="evidence" value="ECO:0007669"/>
    <property type="project" value="InterPro"/>
</dbReference>
<evidence type="ECO:0008006" key="13">
    <source>
        <dbReference type="Google" id="ProtNLM"/>
    </source>
</evidence>
<proteinExistence type="inferred from homology"/>
<dbReference type="Gene3D" id="3.40.50.300">
    <property type="entry name" value="P-loop containing nucleotide triphosphate hydrolases"/>
    <property type="match status" value="1"/>
</dbReference>
<evidence type="ECO:0000256" key="3">
    <source>
        <dbReference type="ARBA" id="ARBA00022737"/>
    </source>
</evidence>
<dbReference type="Pfam" id="PF23383">
    <property type="entry name" value="Beta-prop_IFT140_1st"/>
    <property type="match status" value="1"/>
</dbReference>
<dbReference type="Gene3D" id="2.130.10.10">
    <property type="entry name" value="YVTN repeat-like/Quinoprotein amine dehydrogenase"/>
    <property type="match status" value="1"/>
</dbReference>
<evidence type="ECO:0000256" key="4">
    <source>
        <dbReference type="ARBA" id="ARBA00022821"/>
    </source>
</evidence>
<comment type="similarity">
    <text evidence="1">Belongs to the disease resistance NB-LRR family.</text>
</comment>
<dbReference type="GO" id="GO:0006952">
    <property type="term" value="P:defense response"/>
    <property type="evidence" value="ECO:0007669"/>
    <property type="project" value="UniProtKB-KW"/>
</dbReference>
<dbReference type="InterPro" id="IPR036388">
    <property type="entry name" value="WH-like_DNA-bd_sf"/>
</dbReference>
<feature type="compositionally biased region" description="Basic residues" evidence="7">
    <location>
        <begin position="1910"/>
        <end position="1919"/>
    </location>
</feature>
<dbReference type="SUPFAM" id="SSF52540">
    <property type="entry name" value="P-loop containing nucleoside triphosphate hydrolases"/>
    <property type="match status" value="1"/>
</dbReference>
<evidence type="ECO:0000259" key="8">
    <source>
        <dbReference type="Pfam" id="PF00931"/>
    </source>
</evidence>
<keyword evidence="12" id="KW-1185">Reference proteome</keyword>
<feature type="region of interest" description="Disordered" evidence="7">
    <location>
        <begin position="1791"/>
        <end position="1868"/>
    </location>
</feature>